<evidence type="ECO:0000256" key="2">
    <source>
        <dbReference type="SAM" id="Coils"/>
    </source>
</evidence>
<comment type="caution">
    <text evidence="4">The sequence shown here is derived from an EMBL/GenBank/DDBJ whole genome shotgun (WGS) entry which is preliminary data.</text>
</comment>
<evidence type="ECO:0008006" key="6">
    <source>
        <dbReference type="Google" id="ProtNLM"/>
    </source>
</evidence>
<protein>
    <recommendedName>
        <fullName evidence="6">IST1-like protein</fullName>
    </recommendedName>
</protein>
<dbReference type="InterPro" id="IPR005061">
    <property type="entry name" value="Ist1"/>
</dbReference>
<dbReference type="InterPro" id="IPR042277">
    <property type="entry name" value="IST1-like"/>
</dbReference>
<feature type="region of interest" description="Disordered" evidence="3">
    <location>
        <begin position="581"/>
        <end position="605"/>
    </location>
</feature>
<dbReference type="FunFam" id="1.20.1260.60:FF:000002">
    <property type="entry name" value="Vacuolar protein sorting-associated protein IST1"/>
    <property type="match status" value="1"/>
</dbReference>
<evidence type="ECO:0000256" key="1">
    <source>
        <dbReference type="ARBA" id="ARBA00005536"/>
    </source>
</evidence>
<organism evidence="4 5">
    <name type="scientific">Stephania japonica</name>
    <dbReference type="NCBI Taxonomy" id="461633"/>
    <lineage>
        <taxon>Eukaryota</taxon>
        <taxon>Viridiplantae</taxon>
        <taxon>Streptophyta</taxon>
        <taxon>Embryophyta</taxon>
        <taxon>Tracheophyta</taxon>
        <taxon>Spermatophyta</taxon>
        <taxon>Magnoliopsida</taxon>
        <taxon>Ranunculales</taxon>
        <taxon>Menispermaceae</taxon>
        <taxon>Menispermoideae</taxon>
        <taxon>Cissampelideae</taxon>
        <taxon>Stephania</taxon>
    </lineage>
</organism>
<dbReference type="GO" id="GO:0015031">
    <property type="term" value="P:protein transport"/>
    <property type="evidence" value="ECO:0007669"/>
    <property type="project" value="InterPro"/>
</dbReference>
<gene>
    <name evidence="4" type="ORF">Sjap_000164</name>
</gene>
<feature type="coiled-coil region" evidence="2">
    <location>
        <begin position="11"/>
        <end position="38"/>
    </location>
</feature>
<feature type="region of interest" description="Disordered" evidence="3">
    <location>
        <begin position="486"/>
        <end position="506"/>
    </location>
</feature>
<keyword evidence="2" id="KW-0175">Coiled coil</keyword>
<feature type="compositionally biased region" description="Basic residues" evidence="3">
    <location>
        <begin position="424"/>
        <end position="438"/>
    </location>
</feature>
<evidence type="ECO:0000313" key="5">
    <source>
        <dbReference type="Proteomes" id="UP001417504"/>
    </source>
</evidence>
<name>A0AAP0KJN7_9MAGN</name>
<feature type="compositionally biased region" description="Low complexity" evidence="3">
    <location>
        <begin position="583"/>
        <end position="597"/>
    </location>
</feature>
<reference evidence="4 5" key="1">
    <citation type="submission" date="2024-01" db="EMBL/GenBank/DDBJ databases">
        <title>Genome assemblies of Stephania.</title>
        <authorList>
            <person name="Yang L."/>
        </authorList>
    </citation>
    <scope>NUCLEOTIDE SEQUENCE [LARGE SCALE GENOMIC DNA]</scope>
    <source>
        <strain evidence="4">QJT</strain>
        <tissue evidence="4">Leaf</tissue>
    </source>
</reference>
<dbReference type="Gene3D" id="1.20.1260.60">
    <property type="entry name" value="Vacuolar protein sorting-associated protein Ist1"/>
    <property type="match status" value="1"/>
</dbReference>
<proteinExistence type="inferred from homology"/>
<dbReference type="Pfam" id="PF03398">
    <property type="entry name" value="Ist1"/>
    <property type="match status" value="1"/>
</dbReference>
<keyword evidence="5" id="KW-1185">Reference proteome</keyword>
<dbReference type="Proteomes" id="UP001417504">
    <property type="component" value="Unassembled WGS sequence"/>
</dbReference>
<dbReference type="PANTHER" id="PTHR12161:SF44">
    <property type="entry name" value="REGULATOR OF VPS4 ACTIVITY IN THE MVB PATHWAY PROTEIN"/>
    <property type="match status" value="1"/>
</dbReference>
<feature type="compositionally biased region" description="Basic and acidic residues" evidence="3">
    <location>
        <begin position="492"/>
        <end position="506"/>
    </location>
</feature>
<dbReference type="EMBL" id="JBBNAE010000001">
    <property type="protein sequence ID" value="KAK9152684.1"/>
    <property type="molecule type" value="Genomic_DNA"/>
</dbReference>
<sequence>MFCVLFGWRKASKCKRLIQRVQCRLKLLKNKRECILRQSLEDIVQLVKSGRDECAFGRVGKFHLDQSINDAYEILSCSCEFVIFQLRYIRCHRDCPNDISEAISNLVFGSARCGDLPELKKIRELFAARYGKIYVTTAVELLPGNLVNCQLIEKLSVESVSDNIKFKLLKEIAMDNHLELRPPKIEKLELQCQESCNPRQQNDRFEGADKVSITDKDEAQHNENEKQHESLTIQDMILQASSDIVASSCGETITKRVVREEKHEQCRTLVTAGSIPKTPSHNNSPQISEKIVLGVNDIQEFQPSTNGSSGDNDQRLFSFKLDSPESRYKGECGGHCKGSSGSYSRRHFEDYMDFCYLLHNKSATMREVRSRKHSRRKRKRRYIYMDGLLYDITMSPANSIRLCNAECELYYAETGDSSTEAPNKRSRRGKKQNRKTTHLSRELRYLQRTVSDGVHYDQCKHEGGAECSLDHPWYFPIVGESNCDWTSSSPKTSEKPKMRDHTRKDFASPPNDLRAYFIPVLILQNKRQYDQEVEELELSDYKAPSASSCGSCSRAVSPWPNSVILPPGLLNKRSPFTLHPLQRRSQSCRSSSTTSSHSHVHPKLPDYDDLVSQFRALKSEHLQSDLKKFATAH</sequence>
<accession>A0AAP0KJN7</accession>
<evidence type="ECO:0000256" key="3">
    <source>
        <dbReference type="SAM" id="MobiDB-lite"/>
    </source>
</evidence>
<dbReference type="AlphaFoldDB" id="A0AAP0KJN7"/>
<comment type="similarity">
    <text evidence="1">Belongs to the IST1 family.</text>
</comment>
<feature type="region of interest" description="Disordered" evidence="3">
    <location>
        <begin position="416"/>
        <end position="440"/>
    </location>
</feature>
<dbReference type="PANTHER" id="PTHR12161">
    <property type="entry name" value="IST1 FAMILY MEMBER"/>
    <property type="match status" value="1"/>
</dbReference>
<evidence type="ECO:0000313" key="4">
    <source>
        <dbReference type="EMBL" id="KAK9152684.1"/>
    </source>
</evidence>